<protein>
    <submittedName>
        <fullName evidence="2">YceI family protein</fullName>
    </submittedName>
</protein>
<dbReference type="InterPro" id="IPR036761">
    <property type="entry name" value="TTHA0802/YceI-like_sf"/>
</dbReference>
<dbReference type="AlphaFoldDB" id="A0A0G1XP61"/>
<evidence type="ECO:0000313" key="3">
    <source>
        <dbReference type="Proteomes" id="UP000034054"/>
    </source>
</evidence>
<dbReference type="PANTHER" id="PTHR34406:SF1">
    <property type="entry name" value="PROTEIN YCEI"/>
    <property type="match status" value="1"/>
</dbReference>
<dbReference type="SMART" id="SM00867">
    <property type="entry name" value="YceI"/>
    <property type="match status" value="1"/>
</dbReference>
<dbReference type="PANTHER" id="PTHR34406">
    <property type="entry name" value="PROTEIN YCEI"/>
    <property type="match status" value="1"/>
</dbReference>
<dbReference type="Pfam" id="PF04264">
    <property type="entry name" value="YceI"/>
    <property type="match status" value="1"/>
</dbReference>
<proteinExistence type="predicted"/>
<evidence type="ECO:0000259" key="1">
    <source>
        <dbReference type="SMART" id="SM00867"/>
    </source>
</evidence>
<organism evidence="2 3">
    <name type="scientific">Candidatus Uhrbacteria bacterium GW2011_GWA2_52_8d</name>
    <dbReference type="NCBI Taxonomy" id="1618979"/>
    <lineage>
        <taxon>Bacteria</taxon>
        <taxon>Candidatus Uhriibacteriota</taxon>
    </lineage>
</organism>
<dbReference type="PROSITE" id="PS51257">
    <property type="entry name" value="PROKAR_LIPOPROTEIN"/>
    <property type="match status" value="1"/>
</dbReference>
<comment type="caution">
    <text evidence="2">The sequence shown here is derived from an EMBL/GenBank/DDBJ whole genome shotgun (WGS) entry which is preliminary data.</text>
</comment>
<sequence length="235" mass="25613">MFKHFFPTLLVPILLLGAGCTQTVSVSVEPVVEEAAVEGQGETTAEVMFEDGNYIVAPPSTTRTATSIVWNAQKRVGAKHNGTVDISSAAFLVEQRGIVGGTVVVEMRTIVDLDLTDEQFNTMLVNHLKSEDFFFVETYPTATFAIFEVTQLEGIEGATHRVSGDMTIKGTTNEISFPASFVQTDGGIQVTGTATLDRTLWDVRFGSDKFFDNLGDGLIEDEFTLTFDMLFTASK</sequence>
<dbReference type="Gene3D" id="2.40.128.110">
    <property type="entry name" value="Lipid/polyisoprenoid-binding, YceI-like"/>
    <property type="match status" value="1"/>
</dbReference>
<dbReference type="InterPro" id="IPR007372">
    <property type="entry name" value="Lipid/polyisoprenoid-bd_YceI"/>
</dbReference>
<name>A0A0G1XP61_9BACT</name>
<dbReference type="EMBL" id="LCRH01000010">
    <property type="protein sequence ID" value="KKW33063.1"/>
    <property type="molecule type" value="Genomic_DNA"/>
</dbReference>
<accession>A0A0G1XP61</accession>
<dbReference type="Proteomes" id="UP000034054">
    <property type="component" value="Unassembled WGS sequence"/>
</dbReference>
<gene>
    <name evidence="2" type="ORF">UY76_C0010G0020</name>
</gene>
<evidence type="ECO:0000313" key="2">
    <source>
        <dbReference type="EMBL" id="KKW33063.1"/>
    </source>
</evidence>
<reference evidence="2 3" key="1">
    <citation type="journal article" date="2015" name="Nature">
        <title>rRNA introns, odd ribosomes, and small enigmatic genomes across a large radiation of phyla.</title>
        <authorList>
            <person name="Brown C.T."/>
            <person name="Hug L.A."/>
            <person name="Thomas B.C."/>
            <person name="Sharon I."/>
            <person name="Castelle C.J."/>
            <person name="Singh A."/>
            <person name="Wilkins M.J."/>
            <person name="Williams K.H."/>
            <person name="Banfield J.F."/>
        </authorList>
    </citation>
    <scope>NUCLEOTIDE SEQUENCE [LARGE SCALE GENOMIC DNA]</scope>
</reference>
<feature type="domain" description="Lipid/polyisoprenoid-binding YceI-like" evidence="1">
    <location>
        <begin position="53"/>
        <end position="232"/>
    </location>
</feature>
<dbReference type="SUPFAM" id="SSF101874">
    <property type="entry name" value="YceI-like"/>
    <property type="match status" value="1"/>
</dbReference>